<evidence type="ECO:0000256" key="6">
    <source>
        <dbReference type="SAM" id="Phobius"/>
    </source>
</evidence>
<feature type="transmembrane region" description="Helical" evidence="6">
    <location>
        <begin position="381"/>
        <end position="398"/>
    </location>
</feature>
<feature type="transmembrane region" description="Helical" evidence="6">
    <location>
        <begin position="213"/>
        <end position="230"/>
    </location>
</feature>
<evidence type="ECO:0000256" key="1">
    <source>
        <dbReference type="ARBA" id="ARBA00004651"/>
    </source>
</evidence>
<keyword evidence="5 6" id="KW-0472">Membrane</keyword>
<dbReference type="EMBL" id="UGQW01000002">
    <property type="protein sequence ID" value="STZ68518.1"/>
    <property type="molecule type" value="Genomic_DNA"/>
</dbReference>
<evidence type="ECO:0000256" key="4">
    <source>
        <dbReference type="ARBA" id="ARBA00022989"/>
    </source>
</evidence>
<dbReference type="PANTHER" id="PTHR30250:SF11">
    <property type="entry name" value="O-ANTIGEN TRANSPORTER-RELATED"/>
    <property type="match status" value="1"/>
</dbReference>
<evidence type="ECO:0000313" key="8">
    <source>
        <dbReference type="Proteomes" id="UP000254927"/>
    </source>
</evidence>
<feature type="transmembrane region" description="Helical" evidence="6">
    <location>
        <begin position="171"/>
        <end position="192"/>
    </location>
</feature>
<gene>
    <name evidence="7" type="ORF">NCTC10660_02040</name>
</gene>
<dbReference type="Pfam" id="PF01943">
    <property type="entry name" value="Polysacc_synt"/>
    <property type="match status" value="1"/>
</dbReference>
<reference evidence="7 8" key="1">
    <citation type="submission" date="2018-06" db="EMBL/GenBank/DDBJ databases">
        <authorList>
            <consortium name="Pathogen Informatics"/>
            <person name="Doyle S."/>
        </authorList>
    </citation>
    <scope>NUCLEOTIDE SEQUENCE [LARGE SCALE GENOMIC DNA]</scope>
    <source>
        <strain evidence="7 8">NCTC10660</strain>
    </source>
</reference>
<feature type="transmembrane region" description="Helical" evidence="6">
    <location>
        <begin position="297"/>
        <end position="317"/>
    </location>
</feature>
<feature type="transmembrane region" description="Helical" evidence="6">
    <location>
        <begin position="39"/>
        <end position="57"/>
    </location>
</feature>
<organism evidence="7 8">
    <name type="scientific">Neisseria elongata</name>
    <dbReference type="NCBI Taxonomy" id="495"/>
    <lineage>
        <taxon>Bacteria</taxon>
        <taxon>Pseudomonadati</taxon>
        <taxon>Pseudomonadota</taxon>
        <taxon>Betaproteobacteria</taxon>
        <taxon>Neisseriales</taxon>
        <taxon>Neisseriaceae</taxon>
        <taxon>Neisseria</taxon>
    </lineage>
</organism>
<keyword evidence="4 6" id="KW-1133">Transmembrane helix</keyword>
<evidence type="ECO:0000256" key="3">
    <source>
        <dbReference type="ARBA" id="ARBA00022692"/>
    </source>
</evidence>
<dbReference type="InterPro" id="IPR002797">
    <property type="entry name" value="Polysacc_synth"/>
</dbReference>
<dbReference type="GO" id="GO:0005886">
    <property type="term" value="C:plasma membrane"/>
    <property type="evidence" value="ECO:0007669"/>
    <property type="project" value="UniProtKB-SubCell"/>
</dbReference>
<dbReference type="RefSeq" id="WP_074895022.1">
    <property type="nucleotide sequence ID" value="NZ_CP031252.1"/>
</dbReference>
<feature type="transmembrane region" description="Helical" evidence="6">
    <location>
        <begin position="323"/>
        <end position="343"/>
    </location>
</feature>
<feature type="transmembrane region" description="Helical" evidence="6">
    <location>
        <begin position="78"/>
        <end position="98"/>
    </location>
</feature>
<dbReference type="InterPro" id="IPR050833">
    <property type="entry name" value="Poly_Biosynth_Transport"/>
</dbReference>
<comment type="subcellular location">
    <subcellularLocation>
        <location evidence="1">Cell membrane</location>
        <topology evidence="1">Multi-pass membrane protein</topology>
    </subcellularLocation>
</comment>
<proteinExistence type="predicted"/>
<dbReference type="AlphaFoldDB" id="A0A378TZX7"/>
<evidence type="ECO:0000256" key="2">
    <source>
        <dbReference type="ARBA" id="ARBA00022475"/>
    </source>
</evidence>
<keyword evidence="3 6" id="KW-0812">Transmembrane</keyword>
<keyword evidence="2" id="KW-1003">Cell membrane</keyword>
<feature type="transmembrane region" description="Helical" evidence="6">
    <location>
        <begin position="410"/>
        <end position="430"/>
    </location>
</feature>
<protein>
    <submittedName>
        <fullName evidence="7">Lipopolysaccharide biosynthesis translocase</fullName>
    </submittedName>
</protein>
<feature type="transmembrane region" description="Helical" evidence="6">
    <location>
        <begin position="7"/>
        <end position="27"/>
    </location>
</feature>
<dbReference type="GeneID" id="93353027"/>
<feature type="transmembrane region" description="Helical" evidence="6">
    <location>
        <begin position="436"/>
        <end position="455"/>
    </location>
</feature>
<name>A0A378TZX7_NEIEL</name>
<feature type="transmembrane region" description="Helical" evidence="6">
    <location>
        <begin position="113"/>
        <end position="131"/>
    </location>
</feature>
<dbReference type="PANTHER" id="PTHR30250">
    <property type="entry name" value="PST FAMILY PREDICTED COLANIC ACID TRANSPORTER"/>
    <property type="match status" value="1"/>
</dbReference>
<feature type="transmembrane region" description="Helical" evidence="6">
    <location>
        <begin position="250"/>
        <end position="276"/>
    </location>
</feature>
<dbReference type="Proteomes" id="UP000254927">
    <property type="component" value="Unassembled WGS sequence"/>
</dbReference>
<evidence type="ECO:0000313" key="7">
    <source>
        <dbReference type="EMBL" id="STZ68518.1"/>
    </source>
</evidence>
<accession>A0A378TZX7</accession>
<evidence type="ECO:0000256" key="5">
    <source>
        <dbReference type="ARBA" id="ARBA00023136"/>
    </source>
</evidence>
<sequence>MNRNKLLAYALGPVGSAAAGLLTLPLMSWHFAGGDIGRIVLLQTAASLALIVLGLGLDQAYVREFHHCGGRQAALFKNLAWPPLLLGVAAATAVWLFAPEMPSEKIFGLADGTLSLLCLLFAAGLLPVRYLSLILRMQERALAFSFSQLLPKLLVLAAVAAVSCFGTRADIWVLAAVYVASQWAAAGLLLWQTRHECAAAFRAPFDARQLSDGLKYGLPLALGGLIYWTFTSIDRWLLRDLAGLEELAVYSMAVSFGAAAMVFQSVFSTVWSPMVFKWVAQGGDTAKVAAVARQMTDAAAAIVCLAGLLSPAVTLLLPPQYAPVQFVLLSSLLFPLLYTLTEVSGIGIHVSKRNWPVPLISLAALLCNLLLLNLWIPLWGARGAAMATAVSFWLFFALKTELSARLWQPLPRGTLYGTTAACLAVCLAYTACGDGLYPYFAAVWLVCLAALAWRYRRLAGRLKTRNNR</sequence>
<feature type="transmembrane region" description="Helical" evidence="6">
    <location>
        <begin position="143"/>
        <end position="165"/>
    </location>
</feature>
<feature type="transmembrane region" description="Helical" evidence="6">
    <location>
        <begin position="355"/>
        <end position="375"/>
    </location>
</feature>